<evidence type="ECO:0000256" key="2">
    <source>
        <dbReference type="ARBA" id="ARBA00009190"/>
    </source>
</evidence>
<keyword evidence="3 6" id="KW-0812">Transmembrane</keyword>
<feature type="transmembrane region" description="Helical" evidence="6">
    <location>
        <begin position="68"/>
        <end position="85"/>
    </location>
</feature>
<dbReference type="Proteomes" id="UP000501130">
    <property type="component" value="Chromosome"/>
</dbReference>
<dbReference type="PANTHER" id="PTHR12608">
    <property type="entry name" value="TRANSMEMBRANE PROTEIN HTP-1 RELATED"/>
    <property type="match status" value="1"/>
</dbReference>
<feature type="transmembrane region" description="Helical" evidence="6">
    <location>
        <begin position="38"/>
        <end position="62"/>
    </location>
</feature>
<dbReference type="Pfam" id="PF01169">
    <property type="entry name" value="GDT1"/>
    <property type="match status" value="2"/>
</dbReference>
<evidence type="ECO:0000256" key="1">
    <source>
        <dbReference type="ARBA" id="ARBA00004141"/>
    </source>
</evidence>
<name>A0ABX6N987_9BURK</name>
<accession>A0ABX6N987</accession>
<evidence type="ECO:0000313" key="7">
    <source>
        <dbReference type="EMBL" id="QJR31004.1"/>
    </source>
</evidence>
<evidence type="ECO:0000256" key="5">
    <source>
        <dbReference type="ARBA" id="ARBA00023136"/>
    </source>
</evidence>
<dbReference type="PANTHER" id="PTHR12608:SF1">
    <property type="entry name" value="TRANSMEMBRANE PROTEIN 165"/>
    <property type="match status" value="1"/>
</dbReference>
<feature type="transmembrane region" description="Helical" evidence="6">
    <location>
        <begin position="97"/>
        <end position="114"/>
    </location>
</feature>
<keyword evidence="8" id="KW-1185">Reference proteome</keyword>
<gene>
    <name evidence="7" type="ORF">HKT17_00150</name>
</gene>
<dbReference type="RefSeq" id="WP_171101305.1">
    <property type="nucleotide sequence ID" value="NZ_CP053084.1"/>
</dbReference>
<evidence type="ECO:0000256" key="4">
    <source>
        <dbReference type="ARBA" id="ARBA00022989"/>
    </source>
</evidence>
<keyword evidence="4 6" id="KW-1133">Transmembrane helix</keyword>
<feature type="transmembrane region" description="Helical" evidence="6">
    <location>
        <begin position="134"/>
        <end position="155"/>
    </location>
</feature>
<evidence type="ECO:0000256" key="6">
    <source>
        <dbReference type="RuleBase" id="RU365102"/>
    </source>
</evidence>
<protein>
    <recommendedName>
        <fullName evidence="6">GDT1 family protein</fullName>
    </recommendedName>
</protein>
<evidence type="ECO:0000256" key="3">
    <source>
        <dbReference type="ARBA" id="ARBA00022692"/>
    </source>
</evidence>
<dbReference type="InterPro" id="IPR001727">
    <property type="entry name" value="GDT1-like"/>
</dbReference>
<dbReference type="EMBL" id="CP053084">
    <property type="protein sequence ID" value="QJR31004.1"/>
    <property type="molecule type" value="Genomic_DNA"/>
</dbReference>
<comment type="similarity">
    <text evidence="2 6">Belongs to the GDT1 family.</text>
</comment>
<reference evidence="7 8" key="1">
    <citation type="submission" date="2020-05" db="EMBL/GenBank/DDBJ databases">
        <title>Compete genome of Limnobacter sp. SAORIC-580.</title>
        <authorList>
            <person name="Song J."/>
            <person name="Cho J.-C."/>
        </authorList>
    </citation>
    <scope>NUCLEOTIDE SEQUENCE [LARGE SCALE GENOMIC DNA]</scope>
    <source>
        <strain evidence="7 8">SAORIC-580</strain>
    </source>
</reference>
<comment type="subcellular location">
    <subcellularLocation>
        <location evidence="1 6">Membrane</location>
        <topology evidence="1 6">Multi-pass membrane protein</topology>
    </subcellularLocation>
</comment>
<organism evidence="7 8">
    <name type="scientific">Limnobacter profundi</name>
    <dbReference type="NCBI Taxonomy" id="2732163"/>
    <lineage>
        <taxon>Bacteria</taxon>
        <taxon>Pseudomonadati</taxon>
        <taxon>Pseudomonadota</taxon>
        <taxon>Betaproteobacteria</taxon>
        <taxon>Burkholderiales</taxon>
        <taxon>Burkholderiaceae</taxon>
        <taxon>Limnobacter</taxon>
    </lineage>
</organism>
<feature type="transmembrane region" description="Helical" evidence="6">
    <location>
        <begin position="167"/>
        <end position="188"/>
    </location>
</feature>
<proteinExistence type="inferred from homology"/>
<sequence length="200" mass="21078">MPSALFVSTGVIALAEIGDKTQLLAFLLASRSKKPIPIIIGITLATLINHGLAGAVGGWITANINPEKLRWILGASFIAMAAWTLIPDKIENEETQLATKLGVFGATFVTFFLTEMGDKTQIATVAMSAHYNDVLMVVAGTTLGILIADVPAVFAGDKLATKIQMKLVHRIAAAMFAALGIATLFGIGSPCHRSPQYSPS</sequence>
<evidence type="ECO:0000313" key="8">
    <source>
        <dbReference type="Proteomes" id="UP000501130"/>
    </source>
</evidence>
<keyword evidence="5 6" id="KW-0472">Membrane</keyword>